<accession>A0A0E9SB97</accession>
<name>A0A0E9SB97_ANGAN</name>
<dbReference type="AlphaFoldDB" id="A0A0E9SB97"/>
<organism evidence="1">
    <name type="scientific">Anguilla anguilla</name>
    <name type="common">European freshwater eel</name>
    <name type="synonym">Muraena anguilla</name>
    <dbReference type="NCBI Taxonomy" id="7936"/>
    <lineage>
        <taxon>Eukaryota</taxon>
        <taxon>Metazoa</taxon>
        <taxon>Chordata</taxon>
        <taxon>Craniata</taxon>
        <taxon>Vertebrata</taxon>
        <taxon>Euteleostomi</taxon>
        <taxon>Actinopterygii</taxon>
        <taxon>Neopterygii</taxon>
        <taxon>Teleostei</taxon>
        <taxon>Anguilliformes</taxon>
        <taxon>Anguillidae</taxon>
        <taxon>Anguilla</taxon>
    </lineage>
</organism>
<proteinExistence type="predicted"/>
<reference evidence="1" key="1">
    <citation type="submission" date="2014-11" db="EMBL/GenBank/DDBJ databases">
        <authorList>
            <person name="Amaro Gonzalez C."/>
        </authorList>
    </citation>
    <scope>NUCLEOTIDE SEQUENCE</scope>
</reference>
<dbReference type="EMBL" id="GBXM01070809">
    <property type="protein sequence ID" value="JAH37768.1"/>
    <property type="molecule type" value="Transcribed_RNA"/>
</dbReference>
<evidence type="ECO:0000313" key="1">
    <source>
        <dbReference type="EMBL" id="JAH37768.1"/>
    </source>
</evidence>
<sequence length="60" mass="6912">MSDGILPKCVACLQWYHCTGSLMLQRGNAVELNGRYCHKHMSNIIYNAFKLIFRKGIYTC</sequence>
<protein>
    <submittedName>
        <fullName evidence="1">Uncharacterized protein</fullName>
    </submittedName>
</protein>
<reference evidence="1" key="2">
    <citation type="journal article" date="2015" name="Fish Shellfish Immunol.">
        <title>Early steps in the European eel (Anguilla anguilla)-Vibrio vulnificus interaction in the gills: Role of the RtxA13 toxin.</title>
        <authorList>
            <person name="Callol A."/>
            <person name="Pajuelo D."/>
            <person name="Ebbesson L."/>
            <person name="Teles M."/>
            <person name="MacKenzie S."/>
            <person name="Amaro C."/>
        </authorList>
    </citation>
    <scope>NUCLEOTIDE SEQUENCE</scope>
</reference>